<accession>A0A7T1AN87</accession>
<feature type="coiled-coil region" evidence="1">
    <location>
        <begin position="480"/>
        <end position="543"/>
    </location>
</feature>
<dbReference type="InterPro" id="IPR041685">
    <property type="entry name" value="AAA_GajA/Old/RecF-like"/>
</dbReference>
<feature type="coiled-coil region" evidence="1">
    <location>
        <begin position="578"/>
        <end position="755"/>
    </location>
</feature>
<dbReference type="InterPro" id="IPR027417">
    <property type="entry name" value="P-loop_NTPase"/>
</dbReference>
<dbReference type="SUPFAM" id="SSF52540">
    <property type="entry name" value="P-loop containing nucleoside triphosphate hydrolases"/>
    <property type="match status" value="2"/>
</dbReference>
<keyword evidence="4" id="KW-1185">Reference proteome</keyword>
<dbReference type="KEGG" id="alam:RT761_02248"/>
<reference evidence="3 4" key="1">
    <citation type="journal article" date="2021" name="Nat. Commun.">
        <title>Isolation of a member of the candidate phylum Atribacteria reveals a unique cell membrane structure.</title>
        <authorList>
            <person name="Taiki K."/>
            <person name="Nobu M.K."/>
            <person name="Kusada H."/>
            <person name="Meng X.-Y."/>
            <person name="Hosoki N."/>
            <person name="Uematsu K."/>
            <person name="Yoshioka H."/>
            <person name="Kamagata Y."/>
            <person name="Tamaki H."/>
        </authorList>
    </citation>
    <scope>NUCLEOTIDE SEQUENCE [LARGE SCALE GENOMIC DNA]</scope>
    <source>
        <strain evidence="3 4">RT761</strain>
    </source>
</reference>
<dbReference type="Gene3D" id="3.40.50.300">
    <property type="entry name" value="P-loop containing nucleotide triphosphate hydrolases"/>
    <property type="match status" value="2"/>
</dbReference>
<dbReference type="EMBL" id="CP065383">
    <property type="protein sequence ID" value="QPM69020.1"/>
    <property type="molecule type" value="Genomic_DNA"/>
</dbReference>
<dbReference type="PANTHER" id="PTHR41259">
    <property type="entry name" value="DOUBLE-STRAND BREAK REPAIR RAD50 ATPASE, PUTATIVE-RELATED"/>
    <property type="match status" value="1"/>
</dbReference>
<feature type="coiled-coil region" evidence="1">
    <location>
        <begin position="207"/>
        <end position="395"/>
    </location>
</feature>
<sequence>MIIKKIYLENWKIFRNPFERDFTEGLNIIYGPNESGKTTLIDSIRTIFFSKHTSQSEKIKSLIPWGSSLSPGATITFSHHDELYRITKKFVSSRSLIEKFAGGSWERVAEGDRADNEIIKLIGGKLPSRGDSKPELWGLGQTLWMVQGQPIIEKEQSLNEETISSIQKLIGAVVETDIEKKLFNQIMAQFLDIYTEKRRDFRKDSKVFIVKERIDTLEKEKDELDQKRVEKENLIRDIEDKEILLQKKKPGLTAALQEKDELKSKINLAHEHRLNREKLNEEVKRISSEYKYLTNQIGEIQNNENHIKEIELNNEKLIKEKMLSEEDLEKLLEEIETFKQNLKDLTEIYEQKESEHRYTRTAHIAIQEEIELKEKEERLKKVNNLEQEKLEKRKKLESLKAPSQKDLNIIEDYYRKIHDTQTKLDGLGLKIKASAQTNISGTIHLDDKRFEFEIKKGKKKDWISHEVARISIDKVGEIEIMSGSEDVKEMKKQLEELEIEFEKITAPYETKAIEELRDRFHQKNELDNHIKRLENEIKGQTKNGKEILIGEIAEHKKRIESDWSKIPENFDLIKYAGNEDKIQAKEISAKKINELEKELEAYKDKEKNLKKELEELNNKKDAVQSKIRDFEKILHGNNERKSALQNSLENLQKDGFTLKEREEKLNDISIELDRKERALQKYTEDIEEMENQPEKAFAECENKIRRLDQDIHQLEKDLAEKNGKLNSMLVSFKDTNRIEEELFFLKEEEKRLEVEASALELLYDLIKYYRTKSVESLSDPVKKMVNEDLKRLLGIKYAVHLDEGIKPISVTSSSWGTVIPIENLSFGTEEQIWYLFRLALGRLLSHEERQLVVLDDPLANTDASRLHRALQILEDAANQLQIIVVTCDVDKYNWLSNANYITMEK</sequence>
<dbReference type="Proteomes" id="UP000594463">
    <property type="component" value="Chromosome"/>
</dbReference>
<evidence type="ECO:0000313" key="3">
    <source>
        <dbReference type="EMBL" id="QPM69020.1"/>
    </source>
</evidence>
<gene>
    <name evidence="3" type="primary">smc_3</name>
    <name evidence="3" type="ORF">RT761_02248</name>
</gene>
<feature type="domain" description="Endonuclease GajA/Old nuclease/RecF-like AAA" evidence="2">
    <location>
        <begin position="1"/>
        <end position="264"/>
    </location>
</feature>
<keyword evidence="1" id="KW-0175">Coiled coil</keyword>
<dbReference type="GO" id="GO:0016887">
    <property type="term" value="F:ATP hydrolysis activity"/>
    <property type="evidence" value="ECO:0007669"/>
    <property type="project" value="InterPro"/>
</dbReference>
<dbReference type="AlphaFoldDB" id="A0A7T1AN87"/>
<evidence type="ECO:0000259" key="2">
    <source>
        <dbReference type="Pfam" id="PF13175"/>
    </source>
</evidence>
<dbReference type="Pfam" id="PF13175">
    <property type="entry name" value="AAA_15"/>
    <property type="match status" value="1"/>
</dbReference>
<proteinExistence type="predicted"/>
<evidence type="ECO:0000256" key="1">
    <source>
        <dbReference type="SAM" id="Coils"/>
    </source>
</evidence>
<evidence type="ECO:0000313" key="4">
    <source>
        <dbReference type="Proteomes" id="UP000594463"/>
    </source>
</evidence>
<dbReference type="RefSeq" id="WP_218111507.1">
    <property type="nucleotide sequence ID" value="NZ_CP065383.1"/>
</dbReference>
<name>A0A7T1AN87_ATRLM</name>
<protein>
    <submittedName>
        <fullName evidence="3">Chromosome partition protein Smc</fullName>
    </submittedName>
</protein>
<organism evidence="3 4">
    <name type="scientific">Atribacter laminatus</name>
    <dbReference type="NCBI Taxonomy" id="2847778"/>
    <lineage>
        <taxon>Bacteria</taxon>
        <taxon>Pseudomonadati</taxon>
        <taxon>Atribacterota</taxon>
        <taxon>Atribacteria</taxon>
        <taxon>Atribacterales</taxon>
        <taxon>Atribacteraceae</taxon>
        <taxon>Atribacter</taxon>
    </lineage>
</organism>
<dbReference type="GO" id="GO:0006302">
    <property type="term" value="P:double-strand break repair"/>
    <property type="evidence" value="ECO:0007669"/>
    <property type="project" value="InterPro"/>
</dbReference>
<dbReference type="PANTHER" id="PTHR41259:SF1">
    <property type="entry name" value="DOUBLE-STRAND BREAK REPAIR RAD50 ATPASE, PUTATIVE-RELATED"/>
    <property type="match status" value="1"/>
</dbReference>